<name>A0A9Q0G974_9ROSI</name>
<keyword evidence="1" id="KW-1133">Transmembrane helix</keyword>
<keyword evidence="1" id="KW-0812">Transmembrane</keyword>
<keyword evidence="3" id="KW-1185">Reference proteome</keyword>
<keyword evidence="1" id="KW-0472">Membrane</keyword>
<reference evidence="2" key="2">
    <citation type="journal article" date="2023" name="Plants (Basel)">
        <title>Annotation of the Turnera subulata (Passifloraceae) Draft Genome Reveals the S-Locus Evolved after the Divergence of Turneroideae from Passifloroideae in a Stepwise Manner.</title>
        <authorList>
            <person name="Henning P.M."/>
            <person name="Roalson E.H."/>
            <person name="Mir W."/>
            <person name="McCubbin A.G."/>
            <person name="Shore J.S."/>
        </authorList>
    </citation>
    <scope>NUCLEOTIDE SEQUENCE</scope>
    <source>
        <tissue evidence="2">Leaves</tissue>
    </source>
</reference>
<evidence type="ECO:0000313" key="3">
    <source>
        <dbReference type="Proteomes" id="UP001141552"/>
    </source>
</evidence>
<protein>
    <submittedName>
        <fullName evidence="2">Uncharacterized protein</fullName>
    </submittedName>
</protein>
<evidence type="ECO:0000313" key="2">
    <source>
        <dbReference type="EMBL" id="KAJ4845770.1"/>
    </source>
</evidence>
<dbReference type="EMBL" id="JAKUCV010001573">
    <property type="protein sequence ID" value="KAJ4845770.1"/>
    <property type="molecule type" value="Genomic_DNA"/>
</dbReference>
<reference evidence="2" key="1">
    <citation type="submission" date="2022-02" db="EMBL/GenBank/DDBJ databases">
        <authorList>
            <person name="Henning P.M."/>
            <person name="McCubbin A.G."/>
            <person name="Shore J.S."/>
        </authorList>
    </citation>
    <scope>NUCLEOTIDE SEQUENCE</scope>
    <source>
        <strain evidence="2">F60SS</strain>
        <tissue evidence="2">Leaves</tissue>
    </source>
</reference>
<sequence>MLNFLFAGPWAAVMCAFLCCVYRLCFGLAGSVTKDIADSVKLWEVTRGIVIEDYGKPNIKFPFCRYCLSGSFDSMIRLCFGPAGSVTKDTADSVKLWEVTKGIVIEDYGKVAFTFLSCEY</sequence>
<dbReference type="OrthoDB" id="10650897at2759"/>
<organism evidence="2 3">
    <name type="scientific">Turnera subulata</name>
    <dbReference type="NCBI Taxonomy" id="218843"/>
    <lineage>
        <taxon>Eukaryota</taxon>
        <taxon>Viridiplantae</taxon>
        <taxon>Streptophyta</taxon>
        <taxon>Embryophyta</taxon>
        <taxon>Tracheophyta</taxon>
        <taxon>Spermatophyta</taxon>
        <taxon>Magnoliopsida</taxon>
        <taxon>eudicotyledons</taxon>
        <taxon>Gunneridae</taxon>
        <taxon>Pentapetalae</taxon>
        <taxon>rosids</taxon>
        <taxon>fabids</taxon>
        <taxon>Malpighiales</taxon>
        <taxon>Passifloraceae</taxon>
        <taxon>Turnera</taxon>
    </lineage>
</organism>
<feature type="transmembrane region" description="Helical" evidence="1">
    <location>
        <begin position="6"/>
        <end position="26"/>
    </location>
</feature>
<proteinExistence type="predicted"/>
<comment type="caution">
    <text evidence="2">The sequence shown here is derived from an EMBL/GenBank/DDBJ whole genome shotgun (WGS) entry which is preliminary data.</text>
</comment>
<dbReference type="AlphaFoldDB" id="A0A9Q0G974"/>
<gene>
    <name evidence="2" type="ORF">Tsubulata_013108</name>
</gene>
<dbReference type="Proteomes" id="UP001141552">
    <property type="component" value="Unassembled WGS sequence"/>
</dbReference>
<evidence type="ECO:0000256" key="1">
    <source>
        <dbReference type="SAM" id="Phobius"/>
    </source>
</evidence>
<accession>A0A9Q0G974</accession>